<evidence type="ECO:0000259" key="3">
    <source>
        <dbReference type="Pfam" id="PF00144"/>
    </source>
</evidence>
<dbReference type="InterPro" id="IPR001466">
    <property type="entry name" value="Beta-lactam-related"/>
</dbReference>
<dbReference type="Proteomes" id="UP001596012">
    <property type="component" value="Unassembled WGS sequence"/>
</dbReference>
<feature type="region of interest" description="Disordered" evidence="1">
    <location>
        <begin position="37"/>
        <end position="56"/>
    </location>
</feature>
<comment type="caution">
    <text evidence="4">The sequence shown here is derived from an EMBL/GenBank/DDBJ whole genome shotgun (WGS) entry which is preliminary data.</text>
</comment>
<protein>
    <submittedName>
        <fullName evidence="4">Serine hydrolase domain-containing protein</fullName>
        <ecNumber evidence="4">3.-.-.-</ecNumber>
    </submittedName>
</protein>
<accession>A0ABV8YYU4</accession>
<proteinExistence type="predicted"/>
<gene>
    <name evidence="4" type="ORF">ACFPH6_36515</name>
</gene>
<reference evidence="5" key="1">
    <citation type="journal article" date="2019" name="Int. J. Syst. Evol. Microbiol.">
        <title>The Global Catalogue of Microorganisms (GCM) 10K type strain sequencing project: providing services to taxonomists for standard genome sequencing and annotation.</title>
        <authorList>
            <consortium name="The Broad Institute Genomics Platform"/>
            <consortium name="The Broad Institute Genome Sequencing Center for Infectious Disease"/>
            <person name="Wu L."/>
            <person name="Ma J."/>
        </authorList>
    </citation>
    <scope>NUCLEOTIDE SEQUENCE [LARGE SCALE GENOMIC DNA]</scope>
    <source>
        <strain evidence="5">DT43</strain>
    </source>
</reference>
<dbReference type="GO" id="GO:0016787">
    <property type="term" value="F:hydrolase activity"/>
    <property type="evidence" value="ECO:0007669"/>
    <property type="project" value="UniProtKB-KW"/>
</dbReference>
<feature type="domain" description="Beta-lactamase-related" evidence="3">
    <location>
        <begin position="62"/>
        <end position="402"/>
    </location>
</feature>
<keyword evidence="2" id="KW-0732">Signal</keyword>
<dbReference type="EC" id="3.-.-.-" evidence="4"/>
<evidence type="ECO:0000313" key="5">
    <source>
        <dbReference type="Proteomes" id="UP001596012"/>
    </source>
</evidence>
<dbReference type="EMBL" id="JBHSFG010000072">
    <property type="protein sequence ID" value="MFC4469944.1"/>
    <property type="molecule type" value="Genomic_DNA"/>
</dbReference>
<evidence type="ECO:0000256" key="2">
    <source>
        <dbReference type="SAM" id="SignalP"/>
    </source>
</evidence>
<sequence length="421" mass="45255">MTKPKMKGTRSRVAAALVGAALGAGALVVPASAVPASESSSSVASPAPPQKADPLTRKALRAEVERTLDEAGYIGISVEVRDGRHRVRARAGEAKLGTGRPVPYGGSLRAASVTKPFVATVVLQLVAEGRLSLDDTVERWLPGVVAGNGNDGRRVTVRHLLQHTSGIHNYDDTDDTGGDAAAFQRHRFDRVTPEQVVAGAMRSKPDFPPADPADPKPDWNYSNPNYVLAGMIVEKVTGRSWATEVQHRIVEPLGLTGTYAPGQDPFLPRPHARMYHRFPGSAGWTDTTVRNVSWGHAAESLVSTERDVDRFFTALFDGRLLPPRELAEMRRVVPVGDDFQVIFPGLQYGLGLMRQPLTCGGHRWGHGGDSDGGTIRNGLTEDGSRSIVINATGKVPEVEPLLRAEAAVQRLVDTVLCEGVR</sequence>
<organism evidence="4 5">
    <name type="scientific">Streptomyces xiangluensis</name>
    <dbReference type="NCBI Taxonomy" id="2665720"/>
    <lineage>
        <taxon>Bacteria</taxon>
        <taxon>Bacillati</taxon>
        <taxon>Actinomycetota</taxon>
        <taxon>Actinomycetes</taxon>
        <taxon>Kitasatosporales</taxon>
        <taxon>Streptomycetaceae</taxon>
        <taxon>Streptomyces</taxon>
    </lineage>
</organism>
<dbReference type="Pfam" id="PF00144">
    <property type="entry name" value="Beta-lactamase"/>
    <property type="match status" value="1"/>
</dbReference>
<dbReference type="InterPro" id="IPR050491">
    <property type="entry name" value="AmpC-like"/>
</dbReference>
<dbReference type="SUPFAM" id="SSF56601">
    <property type="entry name" value="beta-lactamase/transpeptidase-like"/>
    <property type="match status" value="1"/>
</dbReference>
<keyword evidence="4" id="KW-0378">Hydrolase</keyword>
<keyword evidence="5" id="KW-1185">Reference proteome</keyword>
<dbReference type="RefSeq" id="WP_386349841.1">
    <property type="nucleotide sequence ID" value="NZ_JBHSFG010000072.1"/>
</dbReference>
<evidence type="ECO:0000313" key="4">
    <source>
        <dbReference type="EMBL" id="MFC4469944.1"/>
    </source>
</evidence>
<dbReference type="Gene3D" id="3.40.710.10">
    <property type="entry name" value="DD-peptidase/beta-lactamase superfamily"/>
    <property type="match status" value="1"/>
</dbReference>
<dbReference type="PANTHER" id="PTHR46825">
    <property type="entry name" value="D-ALANYL-D-ALANINE-CARBOXYPEPTIDASE/ENDOPEPTIDASE AMPH"/>
    <property type="match status" value="1"/>
</dbReference>
<feature type="chain" id="PRO_5046989096" evidence="2">
    <location>
        <begin position="27"/>
        <end position="421"/>
    </location>
</feature>
<evidence type="ECO:0000256" key="1">
    <source>
        <dbReference type="SAM" id="MobiDB-lite"/>
    </source>
</evidence>
<dbReference type="PANTHER" id="PTHR46825:SF7">
    <property type="entry name" value="D-ALANYL-D-ALANINE CARBOXYPEPTIDASE"/>
    <property type="match status" value="1"/>
</dbReference>
<feature type="signal peptide" evidence="2">
    <location>
        <begin position="1"/>
        <end position="26"/>
    </location>
</feature>
<dbReference type="InterPro" id="IPR012338">
    <property type="entry name" value="Beta-lactam/transpept-like"/>
</dbReference>
<name>A0ABV8YYU4_9ACTN</name>